<proteinExistence type="predicted"/>
<evidence type="ECO:0000313" key="3">
    <source>
        <dbReference type="Proteomes" id="UP000806285"/>
    </source>
</evidence>
<dbReference type="EMBL" id="JADDIV010000003">
    <property type="protein sequence ID" value="MBE7368060.1"/>
    <property type="molecule type" value="Genomic_DNA"/>
</dbReference>
<dbReference type="InterPro" id="IPR009875">
    <property type="entry name" value="PilZ_domain"/>
</dbReference>
<evidence type="ECO:0000313" key="2">
    <source>
        <dbReference type="EMBL" id="MBE7368060.1"/>
    </source>
</evidence>
<evidence type="ECO:0000259" key="1">
    <source>
        <dbReference type="Pfam" id="PF07238"/>
    </source>
</evidence>
<dbReference type="SUPFAM" id="SSF141371">
    <property type="entry name" value="PilZ domain-like"/>
    <property type="match status" value="1"/>
</dbReference>
<organism evidence="2 3">
    <name type="scientific">Ramlibacter pallidus</name>
    <dbReference type="NCBI Taxonomy" id="2780087"/>
    <lineage>
        <taxon>Bacteria</taxon>
        <taxon>Pseudomonadati</taxon>
        <taxon>Pseudomonadota</taxon>
        <taxon>Betaproteobacteria</taxon>
        <taxon>Burkholderiales</taxon>
        <taxon>Comamonadaceae</taxon>
        <taxon>Ramlibacter</taxon>
    </lineage>
</organism>
<accession>A0ABR9S3H7</accession>
<dbReference type="RefSeq" id="WP_193676675.1">
    <property type="nucleotide sequence ID" value="NZ_JADDIV010000003.1"/>
</dbReference>
<sequence>MPAATADERDQRAAIRFDTAMPVRIEGCEGETQNISAQGVYFETDVQQPIGSLVNFTVEYTLYGRRHTLLCEAKVVRVDRHGDRIGIAARLLAPFFAEEEALEG</sequence>
<dbReference type="Pfam" id="PF07238">
    <property type="entry name" value="PilZ"/>
    <property type="match status" value="1"/>
</dbReference>
<comment type="caution">
    <text evidence="2">The sequence shown here is derived from an EMBL/GenBank/DDBJ whole genome shotgun (WGS) entry which is preliminary data.</text>
</comment>
<dbReference type="Gene3D" id="2.40.10.220">
    <property type="entry name" value="predicted glycosyltransferase like domains"/>
    <property type="match status" value="1"/>
</dbReference>
<dbReference type="Proteomes" id="UP000806285">
    <property type="component" value="Unassembled WGS sequence"/>
</dbReference>
<keyword evidence="3" id="KW-1185">Reference proteome</keyword>
<feature type="domain" description="PilZ" evidence="1">
    <location>
        <begin position="11"/>
        <end position="87"/>
    </location>
</feature>
<name>A0ABR9S3H7_9BURK</name>
<reference evidence="2 3" key="1">
    <citation type="submission" date="2020-10" db="EMBL/GenBank/DDBJ databases">
        <title>Ramlibacter sp. HM2 16S ribosomal RNA gene Genome sequencing and assembly.</title>
        <authorList>
            <person name="Kang M."/>
        </authorList>
    </citation>
    <scope>NUCLEOTIDE SEQUENCE [LARGE SCALE GENOMIC DNA]</scope>
    <source>
        <strain evidence="2 3">HM2</strain>
    </source>
</reference>
<gene>
    <name evidence="2" type="ORF">IM787_10815</name>
</gene>
<protein>
    <submittedName>
        <fullName evidence="2">PilZ domain-containing protein</fullName>
    </submittedName>
</protein>